<dbReference type="Pfam" id="PF00583">
    <property type="entry name" value="Acetyltransf_1"/>
    <property type="match status" value="1"/>
</dbReference>
<gene>
    <name evidence="4" type="ORF">BES34_005395</name>
</gene>
<dbReference type="InterPro" id="IPR016181">
    <property type="entry name" value="Acyl_CoA_acyltransferase"/>
</dbReference>
<dbReference type="PANTHER" id="PTHR10545">
    <property type="entry name" value="DIAMINE N-ACETYLTRANSFERASE"/>
    <property type="match status" value="1"/>
</dbReference>
<keyword evidence="1" id="KW-0808">Transferase</keyword>
<sequence>MAKIEITLRVASRSDLEELTELFELYRSFYGLKSDSANTKRFLEDRLLHKDSILLVAEDSNELKGFAQIYPTFSSLQMRKDFILNDLYVRESVRRNGIAKKLLEEAASTIRKLGGKGMSLEISPDNRAARKLYESFGFRLSEEYLHYYWPVSVEK</sequence>
<name>A0ABX4YKY8_9LEPT</name>
<keyword evidence="5" id="KW-1185">Reference proteome</keyword>
<proteinExistence type="predicted"/>
<comment type="caution">
    <text evidence="4">The sequence shown here is derived from an EMBL/GenBank/DDBJ whole genome shotgun (WGS) entry which is preliminary data.</text>
</comment>
<evidence type="ECO:0000313" key="5">
    <source>
        <dbReference type="Proteomes" id="UP000094669"/>
    </source>
</evidence>
<organism evidence="4 5">
    <name type="scientific">Leptospira inadai serovar Lyme</name>
    <dbReference type="NCBI Taxonomy" id="293084"/>
    <lineage>
        <taxon>Bacteria</taxon>
        <taxon>Pseudomonadati</taxon>
        <taxon>Spirochaetota</taxon>
        <taxon>Spirochaetia</taxon>
        <taxon>Leptospirales</taxon>
        <taxon>Leptospiraceae</taxon>
        <taxon>Leptospira</taxon>
    </lineage>
</organism>
<evidence type="ECO:0000256" key="1">
    <source>
        <dbReference type="ARBA" id="ARBA00022679"/>
    </source>
</evidence>
<keyword evidence="2" id="KW-0012">Acyltransferase</keyword>
<feature type="domain" description="N-acetyltransferase" evidence="3">
    <location>
        <begin position="6"/>
        <end position="155"/>
    </location>
</feature>
<dbReference type="InterPro" id="IPR051016">
    <property type="entry name" value="Diverse_Substrate_AcTransf"/>
</dbReference>
<dbReference type="RefSeq" id="WP_010417071.1">
    <property type="nucleotide sequence ID" value="NZ_MCRM02000004.1"/>
</dbReference>
<evidence type="ECO:0000259" key="3">
    <source>
        <dbReference type="PROSITE" id="PS51186"/>
    </source>
</evidence>
<reference evidence="4" key="1">
    <citation type="submission" date="2018-01" db="EMBL/GenBank/DDBJ databases">
        <title>Genomic characterization of Leptospira inadai serogroup Lyme isolated from captured rat in Brazil and comparative analysis with human reference strain.</title>
        <authorList>
            <person name="Moreno L.Z."/>
            <person name="Loureiro A.P."/>
            <person name="Miraglia F."/>
            <person name="Kremer F.S."/>
            <person name="Eslabao M.R."/>
            <person name="Dellagostin O.A."/>
            <person name="Lilenbaum W."/>
            <person name="Moreno A.M."/>
        </authorList>
    </citation>
    <scope>NUCLEOTIDE SEQUENCE [LARGE SCALE GENOMIC DNA]</scope>
    <source>
        <strain evidence="4">M34/99</strain>
    </source>
</reference>
<dbReference type="PANTHER" id="PTHR10545:SF29">
    <property type="entry name" value="GH14572P-RELATED"/>
    <property type="match status" value="1"/>
</dbReference>
<dbReference type="PROSITE" id="PS51186">
    <property type="entry name" value="GNAT"/>
    <property type="match status" value="1"/>
</dbReference>
<protein>
    <submittedName>
        <fullName evidence="4">GNAT family N-acetyltransferase</fullName>
    </submittedName>
</protein>
<dbReference type="Proteomes" id="UP000094669">
    <property type="component" value="Unassembled WGS sequence"/>
</dbReference>
<evidence type="ECO:0000313" key="4">
    <source>
        <dbReference type="EMBL" id="PNV75943.1"/>
    </source>
</evidence>
<dbReference type="EMBL" id="MCRM02000004">
    <property type="protein sequence ID" value="PNV75943.1"/>
    <property type="molecule type" value="Genomic_DNA"/>
</dbReference>
<evidence type="ECO:0000256" key="2">
    <source>
        <dbReference type="ARBA" id="ARBA00023315"/>
    </source>
</evidence>
<dbReference type="InterPro" id="IPR000182">
    <property type="entry name" value="GNAT_dom"/>
</dbReference>
<dbReference type="CDD" id="cd04301">
    <property type="entry name" value="NAT_SF"/>
    <property type="match status" value="1"/>
</dbReference>
<dbReference type="SUPFAM" id="SSF55729">
    <property type="entry name" value="Acyl-CoA N-acyltransferases (Nat)"/>
    <property type="match status" value="1"/>
</dbReference>
<dbReference type="Gene3D" id="3.40.630.30">
    <property type="match status" value="1"/>
</dbReference>
<accession>A0ABX4YKY8</accession>